<proteinExistence type="predicted"/>
<dbReference type="GO" id="GO:0016758">
    <property type="term" value="F:hexosyltransferase activity"/>
    <property type="evidence" value="ECO:0007669"/>
    <property type="project" value="UniProtKB-ARBA"/>
</dbReference>
<dbReference type="EMBL" id="AP019309">
    <property type="protein sequence ID" value="BBH25839.1"/>
    <property type="molecule type" value="Genomic_DNA"/>
</dbReference>
<evidence type="ECO:0000259" key="1">
    <source>
        <dbReference type="Pfam" id="PF00535"/>
    </source>
</evidence>
<evidence type="ECO:0000313" key="2">
    <source>
        <dbReference type="EMBL" id="BBH25839.1"/>
    </source>
</evidence>
<dbReference type="PANTHER" id="PTHR22916">
    <property type="entry name" value="GLYCOSYLTRANSFERASE"/>
    <property type="match status" value="1"/>
</dbReference>
<dbReference type="SUPFAM" id="SSF53448">
    <property type="entry name" value="Nucleotide-diphospho-sugar transferases"/>
    <property type="match status" value="1"/>
</dbReference>
<evidence type="ECO:0000313" key="3">
    <source>
        <dbReference type="Proteomes" id="UP000268059"/>
    </source>
</evidence>
<dbReference type="Proteomes" id="UP000268059">
    <property type="component" value="Chromosome"/>
</dbReference>
<name>A0A3G9JRX4_9FIRM</name>
<dbReference type="KEGG" id="ebm:SG0102_07730"/>
<feature type="domain" description="Glycosyltransferase 2-like" evidence="1">
    <location>
        <begin position="5"/>
        <end position="140"/>
    </location>
</feature>
<gene>
    <name evidence="2" type="ORF">SG0102_07730</name>
</gene>
<dbReference type="Gene3D" id="3.90.550.10">
    <property type="entry name" value="Spore Coat Polysaccharide Biosynthesis Protein SpsA, Chain A"/>
    <property type="match status" value="1"/>
</dbReference>
<organism evidence="2 3">
    <name type="scientific">Intestinibaculum porci</name>
    <dbReference type="NCBI Taxonomy" id="2487118"/>
    <lineage>
        <taxon>Bacteria</taxon>
        <taxon>Bacillati</taxon>
        <taxon>Bacillota</taxon>
        <taxon>Erysipelotrichia</taxon>
        <taxon>Erysipelotrichales</taxon>
        <taxon>Erysipelotrichaceae</taxon>
        <taxon>Intestinibaculum</taxon>
    </lineage>
</organism>
<dbReference type="FunCoup" id="A0A3G9JRX4">
    <property type="interactions" value="72"/>
</dbReference>
<dbReference type="InParanoid" id="A0A3G9JRX4"/>
<keyword evidence="3" id="KW-1185">Reference proteome</keyword>
<accession>A0A3G9JRX4</accession>
<sequence>MKLLTVAIPSYNSEAYMAHAIESLLGSKEDLEILIIDDGSKDRTGEIGDDYQRKYPDTIRCIHQENGGHGAAVNTGIRNATGKYYKVLDSDDWFDGEALKKVISTLKSLGDEGVDMFIVNYVYDKPSDHKHKAIHYWNALPRNKVFHWYDMRPLLPSQNLLMHSVIYRLDVLKRCGLELPKHTFYVDNLFVYEPLPYVDTMYYLDVNLYHYFIGRADQSVNESVMIGRIDQQIAVNKRMIDAVDIMSLKSRMLRYYMIHYLTMITTVTTVLLTKAGTDEALAKRVDLWNYLQEKRPEEYHAIRRTLLGNAMRLHGRRGNKVMMKAYAIAQRIFDFN</sequence>
<reference evidence="2 3" key="1">
    <citation type="submission" date="2018-11" db="EMBL/GenBank/DDBJ databases">
        <title>Novel Erysipelotrichaceae bacterium isolated from small intestine of a swine.</title>
        <authorList>
            <person name="Kim J.S."/>
            <person name="Choe H."/>
            <person name="Lee Y.R."/>
            <person name="Kim K.M."/>
            <person name="Park D.S."/>
        </authorList>
    </citation>
    <scope>NUCLEOTIDE SEQUENCE [LARGE SCALE GENOMIC DNA]</scope>
    <source>
        <strain evidence="2 3">SG0102</strain>
    </source>
</reference>
<dbReference type="CDD" id="cd00761">
    <property type="entry name" value="Glyco_tranf_GTA_type"/>
    <property type="match status" value="1"/>
</dbReference>
<dbReference type="AlphaFoldDB" id="A0A3G9JRX4"/>
<dbReference type="InterPro" id="IPR001173">
    <property type="entry name" value="Glyco_trans_2-like"/>
</dbReference>
<keyword evidence="2" id="KW-0808">Transferase</keyword>
<dbReference type="OrthoDB" id="396512at2"/>
<dbReference type="PANTHER" id="PTHR22916:SF3">
    <property type="entry name" value="UDP-GLCNAC:BETAGAL BETA-1,3-N-ACETYLGLUCOSAMINYLTRANSFERASE-LIKE PROTEIN 1"/>
    <property type="match status" value="1"/>
</dbReference>
<protein>
    <submittedName>
        <fullName evidence="2">Glycosyl transferase</fullName>
    </submittedName>
</protein>
<dbReference type="InterPro" id="IPR029044">
    <property type="entry name" value="Nucleotide-diphossugar_trans"/>
</dbReference>
<dbReference type="Pfam" id="PF00535">
    <property type="entry name" value="Glycos_transf_2"/>
    <property type="match status" value="1"/>
</dbReference>
<dbReference type="RefSeq" id="WP_125118754.1">
    <property type="nucleotide sequence ID" value="NZ_AP019309.1"/>
</dbReference>